<dbReference type="RefSeq" id="WP_303548053.1">
    <property type="nucleotide sequence ID" value="NZ_JAUOPG010000001.1"/>
</dbReference>
<dbReference type="GO" id="GO:0016020">
    <property type="term" value="C:membrane"/>
    <property type="evidence" value="ECO:0007669"/>
    <property type="project" value="InterPro"/>
</dbReference>
<accession>A0AAW7XDJ3</accession>
<dbReference type="EMBL" id="JAUOPG010000001">
    <property type="protein sequence ID" value="MDO6452060.1"/>
    <property type="molecule type" value="Genomic_DNA"/>
</dbReference>
<evidence type="ECO:0000313" key="2">
    <source>
        <dbReference type="EMBL" id="MDO6452060.1"/>
    </source>
</evidence>
<dbReference type="InterPro" id="IPR007820">
    <property type="entry name" value="AbrB_fam"/>
</dbReference>
<organism evidence="2 3">
    <name type="scientific">Neptunomonas phycophila</name>
    <dbReference type="NCBI Taxonomy" id="1572645"/>
    <lineage>
        <taxon>Bacteria</taxon>
        <taxon>Pseudomonadati</taxon>
        <taxon>Pseudomonadota</taxon>
        <taxon>Gammaproteobacteria</taxon>
        <taxon>Oceanospirillales</taxon>
        <taxon>Oceanospirillaceae</taxon>
        <taxon>Neptunomonas</taxon>
    </lineage>
</organism>
<proteinExistence type="predicted"/>
<evidence type="ECO:0000256" key="1">
    <source>
        <dbReference type="SAM" id="Phobius"/>
    </source>
</evidence>
<reference evidence="2" key="1">
    <citation type="submission" date="2023-07" db="EMBL/GenBank/DDBJ databases">
        <title>Genome content predicts the carbon catabolic preferences of heterotrophic bacteria.</title>
        <authorList>
            <person name="Gralka M."/>
        </authorList>
    </citation>
    <scope>NUCLEOTIDE SEQUENCE</scope>
    <source>
        <strain evidence="2">I2M16</strain>
    </source>
</reference>
<dbReference type="Proteomes" id="UP001169862">
    <property type="component" value="Unassembled WGS sequence"/>
</dbReference>
<keyword evidence="1" id="KW-0472">Membrane</keyword>
<feature type="transmembrane region" description="Helical" evidence="1">
    <location>
        <begin position="315"/>
        <end position="332"/>
    </location>
</feature>
<feature type="transmembrane region" description="Helical" evidence="1">
    <location>
        <begin position="224"/>
        <end position="242"/>
    </location>
</feature>
<feature type="transmembrane region" description="Helical" evidence="1">
    <location>
        <begin position="137"/>
        <end position="156"/>
    </location>
</feature>
<keyword evidence="1" id="KW-0812">Transmembrane</keyword>
<dbReference type="NCBIfam" id="TIGR03082">
    <property type="entry name" value="Gneg_AbrB_dup"/>
    <property type="match status" value="2"/>
</dbReference>
<keyword evidence="1" id="KW-1133">Transmembrane helix</keyword>
<dbReference type="GO" id="GO:0010468">
    <property type="term" value="P:regulation of gene expression"/>
    <property type="evidence" value="ECO:0007669"/>
    <property type="project" value="InterPro"/>
</dbReference>
<dbReference type="PIRSF" id="PIRSF038991">
    <property type="entry name" value="Protein_AbrB"/>
    <property type="match status" value="1"/>
</dbReference>
<evidence type="ECO:0000313" key="3">
    <source>
        <dbReference type="Proteomes" id="UP001169862"/>
    </source>
</evidence>
<feature type="transmembrane region" description="Helical" evidence="1">
    <location>
        <begin position="254"/>
        <end position="276"/>
    </location>
</feature>
<dbReference type="AlphaFoldDB" id="A0AAW7XDJ3"/>
<protein>
    <submittedName>
        <fullName evidence="2">AbrB family transcriptional regulator</fullName>
    </submittedName>
</protein>
<feature type="transmembrane region" description="Helical" evidence="1">
    <location>
        <begin position="54"/>
        <end position="72"/>
    </location>
</feature>
<feature type="transmembrane region" description="Helical" evidence="1">
    <location>
        <begin position="176"/>
        <end position="191"/>
    </location>
</feature>
<feature type="transmembrane region" description="Helical" evidence="1">
    <location>
        <begin position="78"/>
        <end position="100"/>
    </location>
</feature>
<dbReference type="PANTHER" id="PTHR38457:SF1">
    <property type="entry name" value="REGULATOR ABRB-RELATED"/>
    <property type="match status" value="1"/>
</dbReference>
<dbReference type="Pfam" id="PF05145">
    <property type="entry name" value="AbrB"/>
    <property type="match status" value="1"/>
</dbReference>
<comment type="caution">
    <text evidence="2">The sequence shown here is derived from an EMBL/GenBank/DDBJ whole genome shotgun (WGS) entry which is preliminary data.</text>
</comment>
<gene>
    <name evidence="2" type="ORF">Q4490_00655</name>
</gene>
<sequence>MWLIIRTLFIGVCGAFLAHLVGLPSAWLVGALISVVVVAISGIKVAMPKSTSSMVSLFLGISVALNIEADLIDQLIYWGQSAVLMCGMMAALLAVTYRYYARLPGWKMNEALFCAVPGNLAIMLAMAQDTTANVRRIALTHSVRLLFLVFLVPLFLPLAEREVTLSGFYIEHPEQMIATVFLAVILGWILGKVRVPAAMLVGGIAATLILKLSLGWHWKFPEMMLLTLLVFLGCAIGSRFDGLVLREVIPELKAAMGGLIITLIISGSFAAILHYWNDIPWTQAMLAYAPGGMEVMVAIAMNQEVDALFVATHQMFRMLTMSMVIPVLMYWLDKKRTLT</sequence>
<feature type="transmembrane region" description="Helical" evidence="1">
    <location>
        <begin position="27"/>
        <end position="47"/>
    </location>
</feature>
<name>A0AAW7XDJ3_9GAMM</name>
<feature type="transmembrane region" description="Helical" evidence="1">
    <location>
        <begin position="198"/>
        <end position="218"/>
    </location>
</feature>
<dbReference type="InterPro" id="IPR017516">
    <property type="entry name" value="AbrB_dup"/>
</dbReference>
<dbReference type="PANTHER" id="PTHR38457">
    <property type="entry name" value="REGULATOR ABRB-RELATED"/>
    <property type="match status" value="1"/>
</dbReference>